<keyword evidence="1" id="KW-0472">Membrane</keyword>
<feature type="domain" description="Acyltransferase 3" evidence="2">
    <location>
        <begin position="3"/>
        <end position="320"/>
    </location>
</feature>
<feature type="transmembrane region" description="Helical" evidence="1">
    <location>
        <begin position="82"/>
        <end position="100"/>
    </location>
</feature>
<evidence type="ECO:0000259" key="2">
    <source>
        <dbReference type="Pfam" id="PF01757"/>
    </source>
</evidence>
<feature type="transmembrane region" description="Helical" evidence="1">
    <location>
        <begin position="130"/>
        <end position="147"/>
    </location>
</feature>
<dbReference type="EC" id="2.3.-.-" evidence="3"/>
<dbReference type="EMBL" id="JBHRTS010000003">
    <property type="protein sequence ID" value="MFC3194025.1"/>
    <property type="molecule type" value="Genomic_DNA"/>
</dbReference>
<dbReference type="InterPro" id="IPR050879">
    <property type="entry name" value="Acyltransferase_3"/>
</dbReference>
<protein>
    <submittedName>
        <fullName evidence="3">Acyltransferase family protein</fullName>
        <ecNumber evidence="3">2.3.-.-</ecNumber>
    </submittedName>
</protein>
<keyword evidence="1" id="KW-1133">Transmembrane helix</keyword>
<keyword evidence="3" id="KW-0012">Acyltransferase</keyword>
<reference evidence="4" key="1">
    <citation type="journal article" date="2019" name="Int. J. Syst. Evol. Microbiol.">
        <title>The Global Catalogue of Microorganisms (GCM) 10K type strain sequencing project: providing services to taxonomists for standard genome sequencing and annotation.</title>
        <authorList>
            <consortium name="The Broad Institute Genomics Platform"/>
            <consortium name="The Broad Institute Genome Sequencing Center for Infectious Disease"/>
            <person name="Wu L."/>
            <person name="Ma J."/>
        </authorList>
    </citation>
    <scope>NUCLEOTIDE SEQUENCE [LARGE SCALE GENOMIC DNA]</scope>
    <source>
        <strain evidence="4">KCTC 42953</strain>
    </source>
</reference>
<keyword evidence="1" id="KW-0812">Transmembrane</keyword>
<feature type="transmembrane region" description="Helical" evidence="1">
    <location>
        <begin position="178"/>
        <end position="197"/>
    </location>
</feature>
<evidence type="ECO:0000256" key="1">
    <source>
        <dbReference type="SAM" id="Phobius"/>
    </source>
</evidence>
<accession>A0ABV7J7G3</accession>
<evidence type="ECO:0000313" key="3">
    <source>
        <dbReference type="EMBL" id="MFC3194025.1"/>
    </source>
</evidence>
<feature type="transmembrane region" description="Helical" evidence="1">
    <location>
        <begin position="302"/>
        <end position="322"/>
    </location>
</feature>
<dbReference type="GO" id="GO:0016746">
    <property type="term" value="F:acyltransferase activity"/>
    <property type="evidence" value="ECO:0007669"/>
    <property type="project" value="UniProtKB-KW"/>
</dbReference>
<evidence type="ECO:0000313" key="4">
    <source>
        <dbReference type="Proteomes" id="UP001595533"/>
    </source>
</evidence>
<comment type="caution">
    <text evidence="3">The sequence shown here is derived from an EMBL/GenBank/DDBJ whole genome shotgun (WGS) entry which is preliminary data.</text>
</comment>
<dbReference type="PANTHER" id="PTHR23028">
    <property type="entry name" value="ACETYLTRANSFERASE"/>
    <property type="match status" value="1"/>
</dbReference>
<feature type="transmembrane region" description="Helical" evidence="1">
    <location>
        <begin position="209"/>
        <end position="229"/>
    </location>
</feature>
<dbReference type="Proteomes" id="UP001595533">
    <property type="component" value="Unassembled WGS sequence"/>
</dbReference>
<keyword evidence="4" id="KW-1185">Reference proteome</keyword>
<name>A0ABV7J7G3_9GAMM</name>
<feature type="transmembrane region" description="Helical" evidence="1">
    <location>
        <begin position="154"/>
        <end position="172"/>
    </location>
</feature>
<dbReference type="Pfam" id="PF01757">
    <property type="entry name" value="Acyl_transf_3"/>
    <property type="match status" value="1"/>
</dbReference>
<sequence>MIINIQILRGLAALWVFLHHALPQFEFMGLSSTVFTALANHGYMGVDVFFVISGLVIASSIERITPGLAGAGRFALKRLSRIYLGFWPVLLLTWLALNHYDPARLPLYDLPKSLFLLGIYGGELLIPPAWSLPYELYFYGLTTLLVLGLIKRPLWLFAPLMLLVLFRILWFDQTGHEWLDLLLTPHLIEFLLGFYLWHHRQLLISKKHAFSWGLLLLGSLYLSVTYYLVDSPWREPAIGLFSVSLVALAMTFENHTPKPVAAVLKPIGDSSYTLYLLHFFMLILFTGTGYRTWLINQGHELTGFVAFIVLTLLFSYGFYRLVEKPLYQLANRKFKKPTILPQSHGK</sequence>
<dbReference type="RefSeq" id="WP_077412106.1">
    <property type="nucleotide sequence ID" value="NZ_JBHRTS010000003.1"/>
</dbReference>
<dbReference type="InterPro" id="IPR002656">
    <property type="entry name" value="Acyl_transf_3_dom"/>
</dbReference>
<feature type="transmembrane region" description="Helical" evidence="1">
    <location>
        <begin position="42"/>
        <end position="61"/>
    </location>
</feature>
<keyword evidence="3" id="KW-0808">Transferase</keyword>
<gene>
    <name evidence="3" type="ORF">ACFODZ_07210</name>
</gene>
<feature type="transmembrane region" description="Helical" evidence="1">
    <location>
        <begin position="235"/>
        <end position="252"/>
    </location>
</feature>
<proteinExistence type="predicted"/>
<organism evidence="3 4">
    <name type="scientific">Marinicella sediminis</name>
    <dbReference type="NCBI Taxonomy" id="1792834"/>
    <lineage>
        <taxon>Bacteria</taxon>
        <taxon>Pseudomonadati</taxon>
        <taxon>Pseudomonadota</taxon>
        <taxon>Gammaproteobacteria</taxon>
        <taxon>Lysobacterales</taxon>
        <taxon>Marinicellaceae</taxon>
        <taxon>Marinicella</taxon>
    </lineage>
</organism>
<feature type="transmembrane region" description="Helical" evidence="1">
    <location>
        <begin position="272"/>
        <end position="290"/>
    </location>
</feature>